<protein>
    <recommendedName>
        <fullName evidence="14">Aurora kinase</fullName>
        <ecNumber evidence="14">2.7.11.1</ecNumber>
    </recommendedName>
</protein>
<dbReference type="FunFam" id="3.30.200.20:FF:000042">
    <property type="entry name" value="Aurora kinase A"/>
    <property type="match status" value="1"/>
</dbReference>
<dbReference type="CDD" id="cd14007">
    <property type="entry name" value="STKc_Aurora"/>
    <property type="match status" value="1"/>
</dbReference>
<reference evidence="16" key="2">
    <citation type="submission" date="2020-05" db="UniProtKB">
        <authorList>
            <consortium name="EnsemblMetazoa"/>
        </authorList>
    </citation>
    <scope>IDENTIFICATION</scope>
    <source>
        <strain evidence="16">IAEA</strain>
    </source>
</reference>
<evidence type="ECO:0000256" key="13">
    <source>
        <dbReference type="RuleBase" id="RU000304"/>
    </source>
</evidence>
<dbReference type="Gene3D" id="1.10.510.10">
    <property type="entry name" value="Transferase(Phosphotransferase) domain 1"/>
    <property type="match status" value="1"/>
</dbReference>
<sequence length="330" mass="38489">MQKLKKKPPNRNDLAKSIANIPPEYKEDVKEMSLKMMSHRAYGEPYEWSTKDFEMGAPLGRGKFGRVYLAREVTSKYIVAMKVMFKAEIQKGNVQRQVLREIEIQSRLKHPNILRLLTWFHDDTRIYLALEIASEGELYRHLREAKRFDEFRSAKYTYQVADALNYCHLNNVIHRDLKPENILLTSSDDVKLADFGWSAHTLSNKRKTMCGTIDYLPPEMVDNHTYDDSVDQWCLGILCYEFLVGCPPFESSDTKITYEKIRRLDVHYPSFLSVLAKDLISKLLRKPGDARITLVDVMKHPWVKENMQKRNDLLSERALKAKELTSVNIN</sequence>
<keyword evidence="4 10" id="KW-0547">Nucleotide-binding</keyword>
<evidence type="ECO:0000256" key="3">
    <source>
        <dbReference type="ARBA" id="ARBA00022679"/>
    </source>
</evidence>
<feature type="active site" description="Proton acceptor" evidence="9">
    <location>
        <position position="176"/>
    </location>
</feature>
<proteinExistence type="inferred from homology"/>
<evidence type="ECO:0000256" key="12">
    <source>
        <dbReference type="PROSITE-ProRule" id="PRU10141"/>
    </source>
</evidence>
<evidence type="ECO:0000313" key="16">
    <source>
        <dbReference type="EnsemblMetazoa" id="GBRI033392-PA"/>
    </source>
</evidence>
<dbReference type="GO" id="GO:0000070">
    <property type="term" value="P:mitotic sister chromatid segregation"/>
    <property type="evidence" value="ECO:0007669"/>
    <property type="project" value="UniProtKB-ARBA"/>
</dbReference>
<evidence type="ECO:0000256" key="7">
    <source>
        <dbReference type="ARBA" id="ARBA00047899"/>
    </source>
</evidence>
<dbReference type="Proteomes" id="UP000091820">
    <property type="component" value="Unassembled WGS sequence"/>
</dbReference>
<keyword evidence="2 13" id="KW-0723">Serine/threonine-protein kinase</keyword>
<dbReference type="SUPFAM" id="SSF56112">
    <property type="entry name" value="Protein kinase-like (PK-like)"/>
    <property type="match status" value="1"/>
</dbReference>
<comment type="catalytic activity">
    <reaction evidence="7 14">
        <text>L-threonyl-[protein] + ATP = O-phospho-L-threonyl-[protein] + ADP + H(+)</text>
        <dbReference type="Rhea" id="RHEA:46608"/>
        <dbReference type="Rhea" id="RHEA-COMP:11060"/>
        <dbReference type="Rhea" id="RHEA-COMP:11605"/>
        <dbReference type="ChEBI" id="CHEBI:15378"/>
        <dbReference type="ChEBI" id="CHEBI:30013"/>
        <dbReference type="ChEBI" id="CHEBI:30616"/>
        <dbReference type="ChEBI" id="CHEBI:61977"/>
        <dbReference type="ChEBI" id="CHEBI:456216"/>
        <dbReference type="EC" id="2.7.11.1"/>
    </reaction>
</comment>
<feature type="binding site" evidence="10 12">
    <location>
        <position position="82"/>
    </location>
    <ligand>
        <name>ATP</name>
        <dbReference type="ChEBI" id="CHEBI:30616"/>
    </ligand>
</feature>
<evidence type="ECO:0000256" key="6">
    <source>
        <dbReference type="ARBA" id="ARBA00022840"/>
    </source>
</evidence>
<dbReference type="InterPro" id="IPR000719">
    <property type="entry name" value="Prot_kinase_dom"/>
</dbReference>
<keyword evidence="5 14" id="KW-0418">Kinase</keyword>
<comment type="catalytic activity">
    <reaction evidence="8 14">
        <text>L-seryl-[protein] + ATP = O-phospho-L-seryl-[protein] + ADP + H(+)</text>
        <dbReference type="Rhea" id="RHEA:17989"/>
        <dbReference type="Rhea" id="RHEA-COMP:9863"/>
        <dbReference type="Rhea" id="RHEA-COMP:11604"/>
        <dbReference type="ChEBI" id="CHEBI:15378"/>
        <dbReference type="ChEBI" id="CHEBI:29999"/>
        <dbReference type="ChEBI" id="CHEBI:30616"/>
        <dbReference type="ChEBI" id="CHEBI:83421"/>
        <dbReference type="ChEBI" id="CHEBI:456216"/>
        <dbReference type="EC" id="2.7.11.1"/>
    </reaction>
</comment>
<feature type="domain" description="Protein kinase" evidence="15">
    <location>
        <begin position="53"/>
        <end position="303"/>
    </location>
</feature>
<name>A0A1A9WUY1_9MUSC</name>
<feature type="binding site" evidence="10">
    <location>
        <position position="63"/>
    </location>
    <ligand>
        <name>ATP</name>
        <dbReference type="ChEBI" id="CHEBI:30616"/>
    </ligand>
</feature>
<evidence type="ECO:0000256" key="8">
    <source>
        <dbReference type="ARBA" id="ARBA00048679"/>
    </source>
</evidence>
<evidence type="ECO:0000256" key="5">
    <source>
        <dbReference type="ARBA" id="ARBA00022777"/>
    </source>
</evidence>
<organism evidence="16 17">
    <name type="scientific">Glossina brevipalpis</name>
    <dbReference type="NCBI Taxonomy" id="37001"/>
    <lineage>
        <taxon>Eukaryota</taxon>
        <taxon>Metazoa</taxon>
        <taxon>Ecdysozoa</taxon>
        <taxon>Arthropoda</taxon>
        <taxon>Hexapoda</taxon>
        <taxon>Insecta</taxon>
        <taxon>Pterygota</taxon>
        <taxon>Neoptera</taxon>
        <taxon>Endopterygota</taxon>
        <taxon>Diptera</taxon>
        <taxon>Brachycera</taxon>
        <taxon>Muscomorpha</taxon>
        <taxon>Hippoboscoidea</taxon>
        <taxon>Glossinidae</taxon>
        <taxon>Glossina</taxon>
    </lineage>
</organism>
<dbReference type="AlphaFoldDB" id="A0A1A9WUY1"/>
<comment type="similarity">
    <text evidence="14">Belongs to the protein kinase superfamily. Ser/Thr protein kinase family. Aurora subfamily.</text>
</comment>
<dbReference type="InterPro" id="IPR008271">
    <property type="entry name" value="Ser/Thr_kinase_AS"/>
</dbReference>
<keyword evidence="3 14" id="KW-0808">Transferase</keyword>
<feature type="binding site" evidence="10">
    <location>
        <begin position="131"/>
        <end position="133"/>
    </location>
    <ligand>
        <name>ATP</name>
        <dbReference type="ChEBI" id="CHEBI:30616"/>
    </ligand>
</feature>
<evidence type="ECO:0000256" key="11">
    <source>
        <dbReference type="PIRSR" id="PIRSR630616-3"/>
    </source>
</evidence>
<evidence type="ECO:0000313" key="17">
    <source>
        <dbReference type="Proteomes" id="UP000091820"/>
    </source>
</evidence>
<dbReference type="InterPro" id="IPR011009">
    <property type="entry name" value="Kinase-like_dom_sf"/>
</dbReference>
<evidence type="ECO:0000256" key="10">
    <source>
        <dbReference type="PIRSR" id="PIRSR630616-2"/>
    </source>
</evidence>
<dbReference type="GO" id="GO:0030261">
    <property type="term" value="P:chromosome condensation"/>
    <property type="evidence" value="ECO:0007669"/>
    <property type="project" value="UniProtKB-ARBA"/>
</dbReference>
<dbReference type="GO" id="GO:0004674">
    <property type="term" value="F:protein serine/threonine kinase activity"/>
    <property type="evidence" value="ECO:0007669"/>
    <property type="project" value="UniProtKB-KW"/>
</dbReference>
<dbReference type="InterPro" id="IPR030616">
    <property type="entry name" value="Aur-like"/>
</dbReference>
<dbReference type="Pfam" id="PF00069">
    <property type="entry name" value="Pkinase"/>
    <property type="match status" value="1"/>
</dbReference>
<evidence type="ECO:0000256" key="1">
    <source>
        <dbReference type="ARBA" id="ARBA00004214"/>
    </source>
</evidence>
<dbReference type="EnsemblMetazoa" id="GBRI033392-RA">
    <property type="protein sequence ID" value="GBRI033392-PA"/>
    <property type="gene ID" value="GBRI033392"/>
</dbReference>
<dbReference type="InterPro" id="IPR017441">
    <property type="entry name" value="Protein_kinase_ATP_BS"/>
</dbReference>
<evidence type="ECO:0000256" key="9">
    <source>
        <dbReference type="PIRSR" id="PIRSR630616-1"/>
    </source>
</evidence>
<dbReference type="PROSITE" id="PS00108">
    <property type="entry name" value="PROTEIN_KINASE_ST"/>
    <property type="match status" value="1"/>
</dbReference>
<dbReference type="SMART" id="SM00220">
    <property type="entry name" value="S_TKc"/>
    <property type="match status" value="1"/>
</dbReference>
<dbReference type="GO" id="GO:0005524">
    <property type="term" value="F:ATP binding"/>
    <property type="evidence" value="ECO:0007669"/>
    <property type="project" value="UniProtKB-UniRule"/>
</dbReference>
<dbReference type="GO" id="GO:0032506">
    <property type="term" value="P:cytokinetic process"/>
    <property type="evidence" value="ECO:0007669"/>
    <property type="project" value="UniProtKB-ARBA"/>
</dbReference>
<dbReference type="EC" id="2.7.11.1" evidence="14"/>
<dbReference type="GO" id="GO:0006325">
    <property type="term" value="P:chromatin organization"/>
    <property type="evidence" value="ECO:0007669"/>
    <property type="project" value="UniProtKB-ARBA"/>
</dbReference>
<feature type="binding site" evidence="10">
    <location>
        <position position="194"/>
    </location>
    <ligand>
        <name>ATP</name>
        <dbReference type="ChEBI" id="CHEBI:30616"/>
    </ligand>
</feature>
<dbReference type="FunFam" id="1.10.510.10:FF:000235">
    <property type="entry name" value="Serine/threonine-protein kinase ark1"/>
    <property type="match status" value="1"/>
</dbReference>
<dbReference type="PROSITE" id="PS50011">
    <property type="entry name" value="PROTEIN_KINASE_DOM"/>
    <property type="match status" value="1"/>
</dbReference>
<evidence type="ECO:0000256" key="2">
    <source>
        <dbReference type="ARBA" id="ARBA00022527"/>
    </source>
</evidence>
<keyword evidence="17" id="KW-1185">Reference proteome</keyword>
<dbReference type="GO" id="GO:0030496">
    <property type="term" value="C:midbody"/>
    <property type="evidence" value="ECO:0007669"/>
    <property type="project" value="UniProtKB-SubCell"/>
</dbReference>
<evidence type="ECO:0000259" key="15">
    <source>
        <dbReference type="PROSITE" id="PS50011"/>
    </source>
</evidence>
<feature type="binding site" evidence="10">
    <location>
        <begin position="180"/>
        <end position="181"/>
    </location>
    <ligand>
        <name>ATP</name>
        <dbReference type="ChEBI" id="CHEBI:30616"/>
    </ligand>
</feature>
<accession>A0A1A9WUY1</accession>
<evidence type="ECO:0000256" key="4">
    <source>
        <dbReference type="ARBA" id="ARBA00022741"/>
    </source>
</evidence>
<keyword evidence="6 10" id="KW-0067">ATP-binding</keyword>
<comment type="subcellular location">
    <subcellularLocation>
        <location evidence="1">Midbody</location>
    </subcellularLocation>
</comment>
<feature type="cross-link" description="Glycyl lysine isopeptide (Lys-Gly) (interchain with G-Cter in SUMO2)" evidence="11">
    <location>
        <position position="178"/>
    </location>
</feature>
<dbReference type="PROSITE" id="PS00107">
    <property type="entry name" value="PROTEIN_KINASE_ATP"/>
    <property type="match status" value="1"/>
</dbReference>
<evidence type="ECO:0000256" key="14">
    <source>
        <dbReference type="RuleBase" id="RU367134"/>
    </source>
</evidence>
<reference evidence="17" key="1">
    <citation type="submission" date="2014-03" db="EMBL/GenBank/DDBJ databases">
        <authorList>
            <person name="Aksoy S."/>
            <person name="Warren W."/>
            <person name="Wilson R.K."/>
        </authorList>
    </citation>
    <scope>NUCLEOTIDE SEQUENCE [LARGE SCALE GENOMIC DNA]</scope>
    <source>
        <strain evidence="17">IAEA</strain>
    </source>
</reference>
<dbReference type="PANTHER" id="PTHR24350">
    <property type="entry name" value="SERINE/THREONINE-PROTEIN KINASE IAL-RELATED"/>
    <property type="match status" value="1"/>
</dbReference>
<dbReference type="VEuPathDB" id="VectorBase:GBRI033392"/>
<dbReference type="STRING" id="37001.A0A1A9WUY1"/>